<evidence type="ECO:0000313" key="3">
    <source>
        <dbReference type="Proteomes" id="UP001152561"/>
    </source>
</evidence>
<organism evidence="2 3">
    <name type="scientific">Anisodus acutangulus</name>
    <dbReference type="NCBI Taxonomy" id="402998"/>
    <lineage>
        <taxon>Eukaryota</taxon>
        <taxon>Viridiplantae</taxon>
        <taxon>Streptophyta</taxon>
        <taxon>Embryophyta</taxon>
        <taxon>Tracheophyta</taxon>
        <taxon>Spermatophyta</taxon>
        <taxon>Magnoliopsida</taxon>
        <taxon>eudicotyledons</taxon>
        <taxon>Gunneridae</taxon>
        <taxon>Pentapetalae</taxon>
        <taxon>asterids</taxon>
        <taxon>lamiids</taxon>
        <taxon>Solanales</taxon>
        <taxon>Solanaceae</taxon>
        <taxon>Solanoideae</taxon>
        <taxon>Hyoscyameae</taxon>
        <taxon>Anisodus</taxon>
    </lineage>
</organism>
<keyword evidence="3" id="KW-1185">Reference proteome</keyword>
<proteinExistence type="predicted"/>
<evidence type="ECO:0000256" key="1">
    <source>
        <dbReference type="SAM" id="MobiDB-lite"/>
    </source>
</evidence>
<feature type="region of interest" description="Disordered" evidence="1">
    <location>
        <begin position="95"/>
        <end position="181"/>
    </location>
</feature>
<protein>
    <submittedName>
        <fullName evidence="2">Uncharacterized protein</fullName>
    </submittedName>
</protein>
<accession>A0A9Q1MVH7</accession>
<feature type="compositionally biased region" description="Polar residues" evidence="1">
    <location>
        <begin position="194"/>
        <end position="213"/>
    </location>
</feature>
<feature type="region of interest" description="Disordered" evidence="1">
    <location>
        <begin position="194"/>
        <end position="227"/>
    </location>
</feature>
<gene>
    <name evidence="2" type="ORF">K7X08_030966</name>
</gene>
<reference evidence="3" key="1">
    <citation type="journal article" date="2023" name="Proc. Natl. Acad. Sci. U.S.A.">
        <title>Genomic and structural basis for evolution of tropane alkaloid biosynthesis.</title>
        <authorList>
            <person name="Wanga Y.-J."/>
            <person name="Taina T."/>
            <person name="Yua J.-Y."/>
            <person name="Lia J."/>
            <person name="Xua B."/>
            <person name="Chenc J."/>
            <person name="D'Auriad J.C."/>
            <person name="Huanga J.-P."/>
            <person name="Huanga S.-X."/>
        </authorList>
    </citation>
    <scope>NUCLEOTIDE SEQUENCE [LARGE SCALE GENOMIC DNA]</scope>
    <source>
        <strain evidence="3">cv. KIB-2019</strain>
    </source>
</reference>
<dbReference type="EMBL" id="JAJAGQ010000003">
    <property type="protein sequence ID" value="KAJ8568744.1"/>
    <property type="molecule type" value="Genomic_DNA"/>
</dbReference>
<feature type="region of interest" description="Disordered" evidence="1">
    <location>
        <begin position="259"/>
        <end position="289"/>
    </location>
</feature>
<feature type="compositionally biased region" description="Polar residues" evidence="1">
    <location>
        <begin position="122"/>
        <end position="132"/>
    </location>
</feature>
<feature type="compositionally biased region" description="Basic and acidic residues" evidence="1">
    <location>
        <begin position="134"/>
        <end position="145"/>
    </location>
</feature>
<dbReference type="Proteomes" id="UP001152561">
    <property type="component" value="Unassembled WGS sequence"/>
</dbReference>
<name>A0A9Q1MVH7_9SOLA</name>
<feature type="compositionally biased region" description="Basic residues" evidence="1">
    <location>
        <begin position="101"/>
        <end position="110"/>
    </location>
</feature>
<feature type="compositionally biased region" description="Polar residues" evidence="1">
    <location>
        <begin position="146"/>
        <end position="158"/>
    </location>
</feature>
<dbReference type="AlphaFoldDB" id="A0A9Q1MVH7"/>
<sequence length="289" mass="31295">MEQCRPLGIRELSNPTPDMAATIELGNSSRVVRAHNLTNPSNTSMMMTPTMVEEDETANIPDLVAESAEEGQDECTTKQTRISFARMLIRTNQVEEEHFVPPRRRRRRAPQRNQQGHPPQLPLQNQFVQVWQSKKGDNKAPEHQQDQPAAQKQRNPIPTNGMVPELNGRGADKNLKGPADGMITLQSTTYTTSGLSKVTAPTSDTGARNTTKAPTKEPSGKSTTGVSMGIQKQLTIASHEATKNISPVLGCPIEFPMLGTSTGKQKSKGVHGSSIGSSLTKGGHATKSL</sequence>
<evidence type="ECO:0000313" key="2">
    <source>
        <dbReference type="EMBL" id="KAJ8568744.1"/>
    </source>
</evidence>
<comment type="caution">
    <text evidence="2">The sequence shown here is derived from an EMBL/GenBank/DDBJ whole genome shotgun (WGS) entry which is preliminary data.</text>
</comment>